<protein>
    <submittedName>
        <fullName evidence="1">Uncharacterized protein</fullName>
    </submittedName>
</protein>
<gene>
    <name evidence="1" type="ORF">S12H4_49105</name>
</gene>
<proteinExistence type="predicted"/>
<accession>X1TW18</accession>
<feature type="non-terminal residue" evidence="1">
    <location>
        <position position="1"/>
    </location>
</feature>
<dbReference type="EMBL" id="BARW01030770">
    <property type="protein sequence ID" value="GAJ09508.1"/>
    <property type="molecule type" value="Genomic_DNA"/>
</dbReference>
<evidence type="ECO:0000313" key="1">
    <source>
        <dbReference type="EMBL" id="GAJ09508.1"/>
    </source>
</evidence>
<feature type="non-terminal residue" evidence="1">
    <location>
        <position position="247"/>
    </location>
</feature>
<reference evidence="1" key="1">
    <citation type="journal article" date="2014" name="Front. Microbiol.">
        <title>High frequency of phylogenetically diverse reductive dehalogenase-homologous genes in deep subseafloor sedimentary metagenomes.</title>
        <authorList>
            <person name="Kawai M."/>
            <person name="Futagami T."/>
            <person name="Toyoda A."/>
            <person name="Takaki Y."/>
            <person name="Nishi S."/>
            <person name="Hori S."/>
            <person name="Arai W."/>
            <person name="Tsubouchi T."/>
            <person name="Morono Y."/>
            <person name="Uchiyama I."/>
            <person name="Ito T."/>
            <person name="Fujiyama A."/>
            <person name="Inagaki F."/>
            <person name="Takami H."/>
        </authorList>
    </citation>
    <scope>NUCLEOTIDE SEQUENCE</scope>
    <source>
        <strain evidence="1">Expedition CK06-06</strain>
    </source>
</reference>
<dbReference type="AlphaFoldDB" id="X1TW18"/>
<sequence length="247" mass="27435">SPFQYLTEIMDDERPHHVVAHASHIHMVANNSMNISPWNSVTGWRTDDVEHFTEGGRIITGMVSSPDALVVLKENTLYLLTGNLFDGWVRSRPLTDVGCIALRSPVLVGGFVFFVSRDGIYMWGGNNAVKVSKHIQSDIDGWTLTDACGIRYQNEYWVGFPTDSIVLTCDPDTVREDDAGDGRVSFFKFKTYKVQQFIYEGGSGDSGYLLAIADNGTNPYIARCDNALQDNLGTAASIDMKMQTKYV</sequence>
<organism evidence="1">
    <name type="scientific">marine sediment metagenome</name>
    <dbReference type="NCBI Taxonomy" id="412755"/>
    <lineage>
        <taxon>unclassified sequences</taxon>
        <taxon>metagenomes</taxon>
        <taxon>ecological metagenomes</taxon>
    </lineage>
</organism>
<name>X1TW18_9ZZZZ</name>
<comment type="caution">
    <text evidence="1">The sequence shown here is derived from an EMBL/GenBank/DDBJ whole genome shotgun (WGS) entry which is preliminary data.</text>
</comment>